<protein>
    <recommendedName>
        <fullName evidence="2">Response regulatory domain-containing protein</fullName>
    </recommendedName>
</protein>
<accession>A0A6J4IC75</accession>
<dbReference type="Pfam" id="PF00072">
    <property type="entry name" value="Response_reg"/>
    <property type="match status" value="1"/>
</dbReference>
<dbReference type="InterPro" id="IPR052893">
    <property type="entry name" value="TCS_response_regulator"/>
</dbReference>
<sequence length="144" mass="16299">MPSSNECRKFRRVVLVDDNRASNFLHQCLLEELSLTDEIVVLHNGRQALDYLTSQRKGQGEAGRPGQDLILVDVNMPVMDGWELLHALEHTDREYLQRNAVVMLTSCTHENDAARARQLTIKGYLEKPLDEQKVSALLSAIDNS</sequence>
<dbReference type="SUPFAM" id="SSF52172">
    <property type="entry name" value="CheY-like"/>
    <property type="match status" value="1"/>
</dbReference>
<dbReference type="GO" id="GO:0000160">
    <property type="term" value="P:phosphorelay signal transduction system"/>
    <property type="evidence" value="ECO:0007669"/>
    <property type="project" value="InterPro"/>
</dbReference>
<dbReference type="InterPro" id="IPR001789">
    <property type="entry name" value="Sig_transdc_resp-reg_receiver"/>
</dbReference>
<name>A0A6J4IC75_9SPHI</name>
<dbReference type="InterPro" id="IPR011006">
    <property type="entry name" value="CheY-like_superfamily"/>
</dbReference>
<evidence type="ECO:0000259" key="2">
    <source>
        <dbReference type="PROSITE" id="PS50110"/>
    </source>
</evidence>
<dbReference type="PROSITE" id="PS50110">
    <property type="entry name" value="RESPONSE_REGULATORY"/>
    <property type="match status" value="1"/>
</dbReference>
<feature type="modified residue" description="4-aspartylphosphate" evidence="1">
    <location>
        <position position="73"/>
    </location>
</feature>
<dbReference type="SMART" id="SM00448">
    <property type="entry name" value="REC"/>
    <property type="match status" value="1"/>
</dbReference>
<organism evidence="3">
    <name type="scientific">uncultured Cytophagales bacterium</name>
    <dbReference type="NCBI Taxonomy" id="158755"/>
    <lineage>
        <taxon>Bacteria</taxon>
        <taxon>Pseudomonadati</taxon>
        <taxon>Bacteroidota</taxon>
        <taxon>Sphingobacteriia</taxon>
        <taxon>Sphingobacteriales</taxon>
        <taxon>environmental samples</taxon>
    </lineage>
</organism>
<proteinExistence type="predicted"/>
<feature type="domain" description="Response regulatory" evidence="2">
    <location>
        <begin position="12"/>
        <end position="142"/>
    </location>
</feature>
<keyword evidence="1" id="KW-0597">Phosphoprotein</keyword>
<dbReference type="PANTHER" id="PTHR44520:SF2">
    <property type="entry name" value="RESPONSE REGULATOR RCP1"/>
    <property type="match status" value="1"/>
</dbReference>
<dbReference type="AlphaFoldDB" id="A0A6J4IC75"/>
<evidence type="ECO:0000313" key="3">
    <source>
        <dbReference type="EMBL" id="CAA9248502.1"/>
    </source>
</evidence>
<reference evidence="3" key="1">
    <citation type="submission" date="2020-02" db="EMBL/GenBank/DDBJ databases">
        <authorList>
            <person name="Meier V. D."/>
        </authorList>
    </citation>
    <scope>NUCLEOTIDE SEQUENCE</scope>
    <source>
        <strain evidence="3">AVDCRST_MAG56</strain>
    </source>
</reference>
<dbReference type="Gene3D" id="3.40.50.2300">
    <property type="match status" value="1"/>
</dbReference>
<dbReference type="EMBL" id="CADCTQ010000168">
    <property type="protein sequence ID" value="CAA9248502.1"/>
    <property type="molecule type" value="Genomic_DNA"/>
</dbReference>
<gene>
    <name evidence="3" type="ORF">AVDCRST_MAG56-2008</name>
</gene>
<evidence type="ECO:0000256" key="1">
    <source>
        <dbReference type="PROSITE-ProRule" id="PRU00169"/>
    </source>
</evidence>
<dbReference type="PANTHER" id="PTHR44520">
    <property type="entry name" value="RESPONSE REGULATOR RCP1-RELATED"/>
    <property type="match status" value="1"/>
</dbReference>